<evidence type="ECO:0000313" key="5">
    <source>
        <dbReference type="EMBL" id="MDF3288327.1"/>
    </source>
</evidence>
<evidence type="ECO:0000313" key="6">
    <source>
        <dbReference type="Proteomes" id="UP001216579"/>
    </source>
</evidence>
<dbReference type="Proteomes" id="UP001216579">
    <property type="component" value="Unassembled WGS sequence"/>
</dbReference>
<dbReference type="Gene3D" id="2.60.120.10">
    <property type="entry name" value="Jelly Rolls"/>
    <property type="match status" value="2"/>
</dbReference>
<feature type="domain" description="Quercetin 2,3-dioxygenase C-terminal cupin" evidence="4">
    <location>
        <begin position="161"/>
        <end position="207"/>
    </location>
</feature>
<dbReference type="Pfam" id="PF17954">
    <property type="entry name" value="Pirin_C_2"/>
    <property type="match status" value="1"/>
</dbReference>
<proteinExistence type="inferred from homology"/>
<accession>A0ABT5ZES1</accession>
<dbReference type="PANTHER" id="PTHR43212">
    <property type="entry name" value="QUERCETIN 2,3-DIOXYGENASE"/>
    <property type="match status" value="1"/>
</dbReference>
<dbReference type="InterPro" id="IPR014710">
    <property type="entry name" value="RmlC-like_jellyroll"/>
</dbReference>
<feature type="domain" description="Pirin N-terminal" evidence="3">
    <location>
        <begin position="18"/>
        <end position="121"/>
    </location>
</feature>
<evidence type="ECO:0000259" key="4">
    <source>
        <dbReference type="Pfam" id="PF17954"/>
    </source>
</evidence>
<dbReference type="Pfam" id="PF02678">
    <property type="entry name" value="Pirin"/>
    <property type="match status" value="1"/>
</dbReference>
<protein>
    <submittedName>
        <fullName evidence="5">Pirin family protein</fullName>
    </submittedName>
</protein>
<sequence length="217" mass="23657">MGVVWRAGDRYPGGDAAQGIETRHAFSFGGHYDPENVSFGLLLACNEEYLAPNAGFSQHPHRDVEIVTWVIEGELRHEDDAGHRALVREGEIQRLSAGTGVLHSERNASPDRPLRFLQMWLHPAEFGAPPAYEITRGQDVSPLRQPGALLGVRAGTARLPEAPFVYVHVVRGQLRLDGETLGPGDSARISDAAGLTAYCDGPAEYLVWAMHGVPRYG</sequence>
<comment type="caution">
    <text evidence="5">The sequence shown here is derived from an EMBL/GenBank/DDBJ whole genome shotgun (WGS) entry which is preliminary data.</text>
</comment>
<dbReference type="InterPro" id="IPR012093">
    <property type="entry name" value="Pirin"/>
</dbReference>
<dbReference type="RefSeq" id="WP_276092141.1">
    <property type="nucleotide sequence ID" value="NZ_JARJBC010000002.1"/>
</dbReference>
<gene>
    <name evidence="5" type="ORF">P3G67_03615</name>
</gene>
<dbReference type="SUPFAM" id="SSF51182">
    <property type="entry name" value="RmlC-like cupins"/>
    <property type="match status" value="1"/>
</dbReference>
<dbReference type="EMBL" id="JARJBC010000002">
    <property type="protein sequence ID" value="MDF3288327.1"/>
    <property type="molecule type" value="Genomic_DNA"/>
</dbReference>
<comment type="similarity">
    <text evidence="1 2">Belongs to the pirin family.</text>
</comment>
<evidence type="ECO:0000259" key="3">
    <source>
        <dbReference type="Pfam" id="PF02678"/>
    </source>
</evidence>
<evidence type="ECO:0000256" key="2">
    <source>
        <dbReference type="RuleBase" id="RU003457"/>
    </source>
</evidence>
<dbReference type="CDD" id="cd02910">
    <property type="entry name" value="cupin_Yhhw_N"/>
    <property type="match status" value="1"/>
</dbReference>
<dbReference type="InterPro" id="IPR003829">
    <property type="entry name" value="Pirin_N_dom"/>
</dbReference>
<dbReference type="PANTHER" id="PTHR43212:SF3">
    <property type="entry name" value="QUERCETIN 2,3-DIOXYGENASE"/>
    <property type="match status" value="1"/>
</dbReference>
<organism evidence="5 6">
    <name type="scientific">Streptomyces silvisoli</name>
    <dbReference type="NCBI Taxonomy" id="3034235"/>
    <lineage>
        <taxon>Bacteria</taxon>
        <taxon>Bacillati</taxon>
        <taxon>Actinomycetota</taxon>
        <taxon>Actinomycetes</taxon>
        <taxon>Kitasatosporales</taxon>
        <taxon>Streptomycetaceae</taxon>
        <taxon>Streptomyces</taxon>
    </lineage>
</organism>
<reference evidence="5 6" key="1">
    <citation type="submission" date="2023-03" db="EMBL/GenBank/DDBJ databases">
        <title>Draft genome sequence of Streptomyces sp. RB6PN23 isolated from peat swamp forest in Thailand.</title>
        <authorList>
            <person name="Klaysubun C."/>
            <person name="Duangmal K."/>
        </authorList>
    </citation>
    <scope>NUCLEOTIDE SEQUENCE [LARGE SCALE GENOMIC DNA]</scope>
    <source>
        <strain evidence="5 6">RB6PN23</strain>
    </source>
</reference>
<keyword evidence="6" id="KW-1185">Reference proteome</keyword>
<evidence type="ECO:0000256" key="1">
    <source>
        <dbReference type="ARBA" id="ARBA00008416"/>
    </source>
</evidence>
<dbReference type="InterPro" id="IPR011051">
    <property type="entry name" value="RmlC_Cupin_sf"/>
</dbReference>
<name>A0ABT5ZES1_9ACTN</name>
<dbReference type="InterPro" id="IPR041602">
    <property type="entry name" value="Quercetinase_C"/>
</dbReference>